<accession>J3MSI6</accession>
<organism evidence="1">
    <name type="scientific">Oryza brachyantha</name>
    <name type="common">malo sina</name>
    <dbReference type="NCBI Taxonomy" id="4533"/>
    <lineage>
        <taxon>Eukaryota</taxon>
        <taxon>Viridiplantae</taxon>
        <taxon>Streptophyta</taxon>
        <taxon>Embryophyta</taxon>
        <taxon>Tracheophyta</taxon>
        <taxon>Spermatophyta</taxon>
        <taxon>Magnoliopsida</taxon>
        <taxon>Liliopsida</taxon>
        <taxon>Poales</taxon>
        <taxon>Poaceae</taxon>
        <taxon>BOP clade</taxon>
        <taxon>Oryzoideae</taxon>
        <taxon>Oryzeae</taxon>
        <taxon>Oryzinae</taxon>
        <taxon>Oryza</taxon>
    </lineage>
</organism>
<keyword evidence="2" id="KW-1185">Reference proteome</keyword>
<reference evidence="1" key="2">
    <citation type="submission" date="2013-04" db="UniProtKB">
        <authorList>
            <consortium name="EnsemblPlants"/>
        </authorList>
    </citation>
    <scope>IDENTIFICATION</scope>
</reference>
<evidence type="ECO:0000313" key="2">
    <source>
        <dbReference type="Proteomes" id="UP000006038"/>
    </source>
</evidence>
<dbReference type="HOGENOM" id="CLU_2761857_0_0_1"/>
<dbReference type="AlphaFoldDB" id="J3MSI6"/>
<dbReference type="Gramene" id="OB08G20650.1">
    <property type="protein sequence ID" value="OB08G20650.1"/>
    <property type="gene ID" value="OB08G20650"/>
</dbReference>
<dbReference type="EnsemblPlants" id="OB08G20650.1">
    <property type="protein sequence ID" value="OB08G20650.1"/>
    <property type="gene ID" value="OB08G20650"/>
</dbReference>
<name>J3MSI6_ORYBR</name>
<dbReference type="Proteomes" id="UP000006038">
    <property type="component" value="Chromosome 8"/>
</dbReference>
<sequence>MDSGRSHCCIADGTAVYKSPGVHYSWQVTGECSGELVMIDDSAAGGGTDEITVASSQFEERNGELAMHAE</sequence>
<proteinExistence type="predicted"/>
<protein>
    <submittedName>
        <fullName evidence="1">Uncharacterized protein</fullName>
    </submittedName>
</protein>
<evidence type="ECO:0000313" key="1">
    <source>
        <dbReference type="EnsemblPlants" id="OB08G20650.1"/>
    </source>
</evidence>
<reference evidence="1" key="1">
    <citation type="journal article" date="2013" name="Nat. Commun.">
        <title>Whole-genome sequencing of Oryza brachyantha reveals mechanisms underlying Oryza genome evolution.</title>
        <authorList>
            <person name="Chen J."/>
            <person name="Huang Q."/>
            <person name="Gao D."/>
            <person name="Wang J."/>
            <person name="Lang Y."/>
            <person name="Liu T."/>
            <person name="Li B."/>
            <person name="Bai Z."/>
            <person name="Luis Goicoechea J."/>
            <person name="Liang C."/>
            <person name="Chen C."/>
            <person name="Zhang W."/>
            <person name="Sun S."/>
            <person name="Liao Y."/>
            <person name="Zhang X."/>
            <person name="Yang L."/>
            <person name="Song C."/>
            <person name="Wang M."/>
            <person name="Shi J."/>
            <person name="Liu G."/>
            <person name="Liu J."/>
            <person name="Zhou H."/>
            <person name="Zhou W."/>
            <person name="Yu Q."/>
            <person name="An N."/>
            <person name="Chen Y."/>
            <person name="Cai Q."/>
            <person name="Wang B."/>
            <person name="Liu B."/>
            <person name="Min J."/>
            <person name="Huang Y."/>
            <person name="Wu H."/>
            <person name="Li Z."/>
            <person name="Zhang Y."/>
            <person name="Yin Y."/>
            <person name="Song W."/>
            <person name="Jiang J."/>
            <person name="Jackson S.A."/>
            <person name="Wing R.A."/>
            <person name="Wang J."/>
            <person name="Chen M."/>
        </authorList>
    </citation>
    <scope>NUCLEOTIDE SEQUENCE [LARGE SCALE GENOMIC DNA]</scope>
    <source>
        <strain evidence="1">cv. IRGC 101232</strain>
    </source>
</reference>